<feature type="region of interest" description="Disordered" evidence="5">
    <location>
        <begin position="271"/>
        <end position="394"/>
    </location>
</feature>
<feature type="compositionally biased region" description="Basic and acidic residues" evidence="5">
    <location>
        <begin position="352"/>
        <end position="362"/>
    </location>
</feature>
<dbReference type="EC" id="3.1.3.48" evidence="2"/>
<dbReference type="GO" id="GO:0017017">
    <property type="term" value="F:MAP kinase tyrosine/serine/threonine phosphatase activity"/>
    <property type="evidence" value="ECO:0007669"/>
    <property type="project" value="TreeGrafter"/>
</dbReference>
<dbReference type="EMBL" id="GG662620">
    <property type="protein sequence ID" value="EAR84843.3"/>
    <property type="molecule type" value="Genomic_DNA"/>
</dbReference>
<dbReference type="PROSITE" id="PS50056">
    <property type="entry name" value="TYR_PHOSPHATASE_2"/>
    <property type="match status" value="1"/>
</dbReference>
<keyword evidence="4" id="KW-0904">Protein phosphatase</keyword>
<dbReference type="STRING" id="312017.I7LT96"/>
<feature type="region of interest" description="Disordered" evidence="5">
    <location>
        <begin position="238"/>
        <end position="259"/>
    </location>
</feature>
<keyword evidence="3" id="KW-0378">Hydrolase</keyword>
<organism evidence="8 9">
    <name type="scientific">Tetrahymena thermophila (strain SB210)</name>
    <dbReference type="NCBI Taxonomy" id="312017"/>
    <lineage>
        <taxon>Eukaryota</taxon>
        <taxon>Sar</taxon>
        <taxon>Alveolata</taxon>
        <taxon>Ciliophora</taxon>
        <taxon>Intramacronucleata</taxon>
        <taxon>Oligohymenophorea</taxon>
        <taxon>Hymenostomatida</taxon>
        <taxon>Tetrahymenina</taxon>
        <taxon>Tetrahymenidae</taxon>
        <taxon>Tetrahymena</taxon>
    </lineage>
</organism>
<evidence type="ECO:0000256" key="4">
    <source>
        <dbReference type="ARBA" id="ARBA00022912"/>
    </source>
</evidence>
<proteinExistence type="inferred from homology"/>
<dbReference type="InterPro" id="IPR020422">
    <property type="entry name" value="TYR_PHOSPHATASE_DUAL_dom"/>
</dbReference>
<dbReference type="Proteomes" id="UP000009168">
    <property type="component" value="Unassembled WGS sequence"/>
</dbReference>
<dbReference type="SMART" id="SM00195">
    <property type="entry name" value="DSPc"/>
    <property type="match status" value="1"/>
</dbReference>
<evidence type="ECO:0000259" key="6">
    <source>
        <dbReference type="PROSITE" id="PS50054"/>
    </source>
</evidence>
<feature type="domain" description="Tyrosine-protein phosphatase" evidence="6">
    <location>
        <begin position="34"/>
        <end position="176"/>
    </location>
</feature>
<keyword evidence="9" id="KW-1185">Reference proteome</keyword>
<dbReference type="KEGG" id="tet:TTHERM_00600350"/>
<name>I7LT96_TETTS</name>
<dbReference type="GO" id="GO:0005737">
    <property type="term" value="C:cytoplasm"/>
    <property type="evidence" value="ECO:0007669"/>
    <property type="project" value="TreeGrafter"/>
</dbReference>
<dbReference type="RefSeq" id="XP_001032506.3">
    <property type="nucleotide sequence ID" value="XM_001032506.3"/>
</dbReference>
<dbReference type="Gene3D" id="3.90.190.10">
    <property type="entry name" value="Protein tyrosine phosphatase superfamily"/>
    <property type="match status" value="1"/>
</dbReference>
<dbReference type="OrthoDB" id="10252009at2759"/>
<accession>I7LT96</accession>
<dbReference type="GO" id="GO:0008330">
    <property type="term" value="F:protein tyrosine/threonine phosphatase activity"/>
    <property type="evidence" value="ECO:0007669"/>
    <property type="project" value="TreeGrafter"/>
</dbReference>
<dbReference type="GO" id="GO:0033550">
    <property type="term" value="F:MAP kinase tyrosine phosphatase activity"/>
    <property type="evidence" value="ECO:0007669"/>
    <property type="project" value="TreeGrafter"/>
</dbReference>
<dbReference type="InterPro" id="IPR000340">
    <property type="entry name" value="Dual-sp_phosphatase_cat-dom"/>
</dbReference>
<evidence type="ECO:0000259" key="7">
    <source>
        <dbReference type="PROSITE" id="PS50056"/>
    </source>
</evidence>
<dbReference type="HOGENOM" id="CLU_548045_0_0_1"/>
<evidence type="ECO:0000256" key="2">
    <source>
        <dbReference type="ARBA" id="ARBA00013064"/>
    </source>
</evidence>
<evidence type="ECO:0000313" key="9">
    <source>
        <dbReference type="Proteomes" id="UP000009168"/>
    </source>
</evidence>
<dbReference type="InterPro" id="IPR029021">
    <property type="entry name" value="Prot-tyrosine_phosphatase-like"/>
</dbReference>
<reference evidence="9" key="1">
    <citation type="journal article" date="2006" name="PLoS Biol.">
        <title>Macronuclear genome sequence of the ciliate Tetrahymena thermophila, a model eukaryote.</title>
        <authorList>
            <person name="Eisen J.A."/>
            <person name="Coyne R.S."/>
            <person name="Wu M."/>
            <person name="Wu D."/>
            <person name="Thiagarajan M."/>
            <person name="Wortman J.R."/>
            <person name="Badger J.H."/>
            <person name="Ren Q."/>
            <person name="Amedeo P."/>
            <person name="Jones K.M."/>
            <person name="Tallon L.J."/>
            <person name="Delcher A.L."/>
            <person name="Salzberg S.L."/>
            <person name="Silva J.C."/>
            <person name="Haas B.J."/>
            <person name="Majoros W.H."/>
            <person name="Farzad M."/>
            <person name="Carlton J.M."/>
            <person name="Smith R.K. Jr."/>
            <person name="Garg J."/>
            <person name="Pearlman R.E."/>
            <person name="Karrer K.M."/>
            <person name="Sun L."/>
            <person name="Manning G."/>
            <person name="Elde N.C."/>
            <person name="Turkewitz A.P."/>
            <person name="Asai D.J."/>
            <person name="Wilkes D.E."/>
            <person name="Wang Y."/>
            <person name="Cai H."/>
            <person name="Collins K."/>
            <person name="Stewart B.A."/>
            <person name="Lee S.R."/>
            <person name="Wilamowska K."/>
            <person name="Weinberg Z."/>
            <person name="Ruzzo W.L."/>
            <person name="Wloga D."/>
            <person name="Gaertig J."/>
            <person name="Frankel J."/>
            <person name="Tsao C.-C."/>
            <person name="Gorovsky M.A."/>
            <person name="Keeling P.J."/>
            <person name="Waller R.F."/>
            <person name="Patron N.J."/>
            <person name="Cherry J.M."/>
            <person name="Stover N.A."/>
            <person name="Krieger C.J."/>
            <person name="del Toro C."/>
            <person name="Ryder H.F."/>
            <person name="Williamson S.C."/>
            <person name="Barbeau R.A."/>
            <person name="Hamilton E.P."/>
            <person name="Orias E."/>
        </authorList>
    </citation>
    <scope>NUCLEOTIDE SEQUENCE [LARGE SCALE GENOMIC DNA]</scope>
    <source>
        <strain evidence="9">SB210</strain>
    </source>
</reference>
<dbReference type="Pfam" id="PF00782">
    <property type="entry name" value="DSPc"/>
    <property type="match status" value="1"/>
</dbReference>
<evidence type="ECO:0000313" key="8">
    <source>
        <dbReference type="EMBL" id="EAR84843.3"/>
    </source>
</evidence>
<dbReference type="OMA" id="MNIQDQS"/>
<evidence type="ECO:0000256" key="3">
    <source>
        <dbReference type="ARBA" id="ARBA00022801"/>
    </source>
</evidence>
<protein>
    <recommendedName>
        <fullName evidence="2">protein-tyrosine-phosphatase</fullName>
        <ecNumber evidence="2">3.1.3.48</ecNumber>
    </recommendedName>
</protein>
<gene>
    <name evidence="8" type="ORF">TTHERM_00600350</name>
</gene>
<feature type="compositionally biased region" description="Polar residues" evidence="5">
    <location>
        <begin position="363"/>
        <end position="374"/>
    </location>
</feature>
<dbReference type="InterPro" id="IPR016130">
    <property type="entry name" value="Tyr_Pase_AS"/>
</dbReference>
<dbReference type="InParanoid" id="I7LT96"/>
<dbReference type="PANTHER" id="PTHR10159">
    <property type="entry name" value="DUAL SPECIFICITY PROTEIN PHOSPHATASE"/>
    <property type="match status" value="1"/>
</dbReference>
<dbReference type="AlphaFoldDB" id="I7LT96"/>
<dbReference type="PANTHER" id="PTHR10159:SF511">
    <property type="entry name" value="DUAL SPECIFICITY PROTEIN PHOSPHATASE 1"/>
    <property type="match status" value="1"/>
</dbReference>
<feature type="domain" description="Tyrosine specific protein phosphatases" evidence="7">
    <location>
        <begin position="101"/>
        <end position="154"/>
    </location>
</feature>
<dbReference type="PROSITE" id="PS50054">
    <property type="entry name" value="TYR_PHOSPHATASE_DUAL"/>
    <property type="match status" value="1"/>
</dbReference>
<dbReference type="SUPFAM" id="SSF52799">
    <property type="entry name" value="(Phosphotyrosine protein) phosphatases II"/>
    <property type="match status" value="1"/>
</dbReference>
<feature type="compositionally biased region" description="Polar residues" evidence="5">
    <location>
        <begin position="293"/>
        <end position="351"/>
    </location>
</feature>
<evidence type="ECO:0000256" key="5">
    <source>
        <dbReference type="SAM" id="MobiDB-lite"/>
    </source>
</evidence>
<comment type="similarity">
    <text evidence="1">Belongs to the protein-tyrosine phosphatase family. Non-receptor class dual specificity subfamily.</text>
</comment>
<evidence type="ECO:0000256" key="1">
    <source>
        <dbReference type="ARBA" id="ARBA00008601"/>
    </source>
</evidence>
<dbReference type="CDD" id="cd14498">
    <property type="entry name" value="DSP"/>
    <property type="match status" value="1"/>
</dbReference>
<dbReference type="GO" id="GO:0043409">
    <property type="term" value="P:negative regulation of MAPK cascade"/>
    <property type="evidence" value="ECO:0007669"/>
    <property type="project" value="TreeGrafter"/>
</dbReference>
<dbReference type="InterPro" id="IPR000387">
    <property type="entry name" value="Tyr_Pase_dom"/>
</dbReference>
<feature type="compositionally biased region" description="Polar residues" evidence="5">
    <location>
        <begin position="271"/>
        <end position="286"/>
    </location>
</feature>
<dbReference type="PROSITE" id="PS00383">
    <property type="entry name" value="TYR_PHOSPHATASE_1"/>
    <property type="match status" value="1"/>
</dbReference>
<sequence>MSYFSYKSRQQQYAYQQAAWQAYLRMDPMNCIIDPQGSKGGLYLGNVDAAQNVDMLRRHNIGAVLTVAARTGLKYDKSHNINHHIVNADDVESYDLSRHFPTLLDFIEQHIQHTNVLVHCFAGVSRSSTTVIAYLMKTNNWSYEKSLFYCKSRRKVTNPNPGFIRQLMSFERRLQEKQNAQIRQQEQGLGLTQSTFYHDRNPVRVLPQSSHSNRNENVLLYDNTSPSQNGKKMLSMTLNSFKPSNNEHSTPNNRGYGTTSLVQTDQLSTTKSNFHDQTLQRSSVKQGSYADQIRSQSQQANRITDNSSHFGGSNKANQADLNSHLNPYQSAQKTSYNESKSSVFGNNINLRQNDRSSYKDRSTSSQPIYSQQVHPSGYELGGEQRGYERGSSVRSSNIYQNLQSNSHYQNQQNFASSLRNSYQKAPSYAVTQQTPKTIYGSNYISYNKPDNRPYQIYNNQLTPQSVYSSSYGVAQKAAGYNPKYYPTRRALFSDRPLF</sequence>
<dbReference type="GeneID" id="7839216"/>
<dbReference type="eggNOG" id="KOG1716">
    <property type="taxonomic scope" value="Eukaryota"/>
</dbReference>